<accession>A0A0A8ZUS7</accession>
<evidence type="ECO:0000256" key="1">
    <source>
        <dbReference type="SAM" id="SignalP"/>
    </source>
</evidence>
<feature type="signal peptide" evidence="1">
    <location>
        <begin position="1"/>
        <end position="19"/>
    </location>
</feature>
<reference evidence="2" key="1">
    <citation type="submission" date="2014-09" db="EMBL/GenBank/DDBJ databases">
        <authorList>
            <person name="Magalhaes I.L.F."/>
            <person name="Oliveira U."/>
            <person name="Santos F.R."/>
            <person name="Vidigal T.H.D.A."/>
            <person name="Brescovit A.D."/>
            <person name="Santos A.J."/>
        </authorList>
    </citation>
    <scope>NUCLEOTIDE SEQUENCE</scope>
    <source>
        <tissue evidence="2">Shoot tissue taken approximately 20 cm above the soil surface</tissue>
    </source>
</reference>
<name>A0A0A8ZUS7_ARUDO</name>
<sequence>MLLALWRFWSCFCSYQLCSLRCEWVGDPIPLSYFVRKLL</sequence>
<reference evidence="2" key="2">
    <citation type="journal article" date="2015" name="Data Brief">
        <title>Shoot transcriptome of the giant reed, Arundo donax.</title>
        <authorList>
            <person name="Barrero R.A."/>
            <person name="Guerrero F.D."/>
            <person name="Moolhuijzen P."/>
            <person name="Goolsby J.A."/>
            <person name="Tidwell J."/>
            <person name="Bellgard S.E."/>
            <person name="Bellgard M.I."/>
        </authorList>
    </citation>
    <scope>NUCLEOTIDE SEQUENCE</scope>
    <source>
        <tissue evidence="2">Shoot tissue taken approximately 20 cm above the soil surface</tissue>
    </source>
</reference>
<protein>
    <submittedName>
        <fullName evidence="2">Uncharacterized protein</fullName>
    </submittedName>
</protein>
<feature type="chain" id="PRO_5002043704" evidence="1">
    <location>
        <begin position="20"/>
        <end position="39"/>
    </location>
</feature>
<keyword evidence="1" id="KW-0732">Signal</keyword>
<organism evidence="2">
    <name type="scientific">Arundo donax</name>
    <name type="common">Giant reed</name>
    <name type="synonym">Donax arundinaceus</name>
    <dbReference type="NCBI Taxonomy" id="35708"/>
    <lineage>
        <taxon>Eukaryota</taxon>
        <taxon>Viridiplantae</taxon>
        <taxon>Streptophyta</taxon>
        <taxon>Embryophyta</taxon>
        <taxon>Tracheophyta</taxon>
        <taxon>Spermatophyta</taxon>
        <taxon>Magnoliopsida</taxon>
        <taxon>Liliopsida</taxon>
        <taxon>Poales</taxon>
        <taxon>Poaceae</taxon>
        <taxon>PACMAD clade</taxon>
        <taxon>Arundinoideae</taxon>
        <taxon>Arundineae</taxon>
        <taxon>Arundo</taxon>
    </lineage>
</organism>
<dbReference type="EMBL" id="GBRH01255349">
    <property type="protein sequence ID" value="JAD42546.1"/>
    <property type="molecule type" value="Transcribed_RNA"/>
</dbReference>
<dbReference type="AlphaFoldDB" id="A0A0A8ZUS7"/>
<proteinExistence type="predicted"/>
<evidence type="ECO:0000313" key="2">
    <source>
        <dbReference type="EMBL" id="JAD42546.1"/>
    </source>
</evidence>